<keyword evidence="14" id="KW-0830">Ubiquinone</keyword>
<evidence type="ECO:0000313" key="18">
    <source>
        <dbReference type="EMBL" id="SVA09098.1"/>
    </source>
</evidence>
<comment type="catalytic activity">
    <reaction evidence="16">
        <text>a ubiquinone + reduced [electron-transfer flavoprotein] = a ubiquinol + oxidized [electron-transfer flavoprotein] + H(+)</text>
        <dbReference type="Rhea" id="RHEA:24052"/>
        <dbReference type="Rhea" id="RHEA-COMP:9565"/>
        <dbReference type="Rhea" id="RHEA-COMP:9566"/>
        <dbReference type="Rhea" id="RHEA-COMP:10685"/>
        <dbReference type="Rhea" id="RHEA-COMP:10686"/>
        <dbReference type="ChEBI" id="CHEBI:15378"/>
        <dbReference type="ChEBI" id="CHEBI:16389"/>
        <dbReference type="ChEBI" id="CHEBI:17976"/>
        <dbReference type="ChEBI" id="CHEBI:57692"/>
        <dbReference type="ChEBI" id="CHEBI:58307"/>
        <dbReference type="EC" id="1.5.5.1"/>
    </reaction>
</comment>
<dbReference type="SUPFAM" id="SSF54373">
    <property type="entry name" value="FAD-linked reductases, C-terminal domain"/>
    <property type="match status" value="1"/>
</dbReference>
<evidence type="ECO:0000256" key="10">
    <source>
        <dbReference type="ARBA" id="ARBA00022982"/>
    </source>
</evidence>
<evidence type="ECO:0000256" key="7">
    <source>
        <dbReference type="ARBA" id="ARBA00022630"/>
    </source>
</evidence>
<dbReference type="SUPFAM" id="SSF54862">
    <property type="entry name" value="4Fe-4S ferredoxins"/>
    <property type="match status" value="1"/>
</dbReference>
<comment type="cofactor">
    <cofactor evidence="2">
        <name>FAD</name>
        <dbReference type="ChEBI" id="CHEBI:57692"/>
    </cofactor>
</comment>
<comment type="function">
    <text evidence="3">Accepts electrons from ETF and reduces ubiquinone.</text>
</comment>
<dbReference type="GO" id="GO:0046872">
    <property type="term" value="F:metal ion binding"/>
    <property type="evidence" value="ECO:0007669"/>
    <property type="project" value="UniProtKB-KW"/>
</dbReference>
<keyword evidence="12" id="KW-0408">Iron</keyword>
<keyword evidence="7" id="KW-0285">Flavoprotein</keyword>
<evidence type="ECO:0000256" key="13">
    <source>
        <dbReference type="ARBA" id="ARBA00023014"/>
    </source>
</evidence>
<dbReference type="PANTHER" id="PTHR10617">
    <property type="entry name" value="ELECTRON TRANSFER FLAVOPROTEIN-UBIQUINONE OXIDOREDUCTASE"/>
    <property type="match status" value="1"/>
</dbReference>
<dbReference type="GO" id="GO:0051539">
    <property type="term" value="F:4 iron, 4 sulfur cluster binding"/>
    <property type="evidence" value="ECO:0007669"/>
    <property type="project" value="UniProtKB-KW"/>
</dbReference>
<dbReference type="PANTHER" id="PTHR10617:SF107">
    <property type="entry name" value="ELECTRON TRANSFER FLAVOPROTEIN-UBIQUINONE OXIDOREDUCTASE, MITOCHONDRIAL"/>
    <property type="match status" value="1"/>
</dbReference>
<feature type="domain" description="4Fe-4S ferredoxin-type" evidence="17">
    <location>
        <begin position="505"/>
        <end position="534"/>
    </location>
</feature>
<dbReference type="EMBL" id="UINC01003769">
    <property type="protein sequence ID" value="SVA09098.1"/>
    <property type="molecule type" value="Genomic_DNA"/>
</dbReference>
<dbReference type="GO" id="GO:0004174">
    <property type="term" value="F:electron-transferring-flavoprotein dehydrogenase activity"/>
    <property type="evidence" value="ECO:0007669"/>
    <property type="project" value="UniProtKB-EC"/>
</dbReference>
<dbReference type="AlphaFoldDB" id="A0A381T0K2"/>
<keyword evidence="8" id="KW-0479">Metal-binding</keyword>
<evidence type="ECO:0000256" key="15">
    <source>
        <dbReference type="ARBA" id="ARBA00032754"/>
    </source>
</evidence>
<evidence type="ECO:0000256" key="16">
    <source>
        <dbReference type="ARBA" id="ARBA00052682"/>
    </source>
</evidence>
<evidence type="ECO:0000256" key="9">
    <source>
        <dbReference type="ARBA" id="ARBA00022827"/>
    </source>
</evidence>
<evidence type="ECO:0000256" key="1">
    <source>
        <dbReference type="ARBA" id="ARBA00001966"/>
    </source>
</evidence>
<protein>
    <recommendedName>
        <fullName evidence="4">electron-transferring-flavoprotein dehydrogenase</fullName>
        <ecNumber evidence="4">1.5.5.1</ecNumber>
    </recommendedName>
    <alternativeName>
        <fullName evidence="15">Electron-transferring-flavoprotein dehydrogenase</fullName>
    </alternativeName>
</protein>
<dbReference type="GO" id="GO:0005739">
    <property type="term" value="C:mitochondrion"/>
    <property type="evidence" value="ECO:0007669"/>
    <property type="project" value="UniProtKB-ARBA"/>
</dbReference>
<dbReference type="Pfam" id="PF01946">
    <property type="entry name" value="Thi4"/>
    <property type="match status" value="1"/>
</dbReference>
<sequence>MSDSLSREVMEYDVVIVGAGPAGLSTAIKLRQLNPEASVCILEKGSEVGAHILSGNVFETRALDELIPDWKEKKAPIKTKVSKEKFLFLSSSSSFSWPTWLLPAVQKNHKNYIISLANLCRWLGEQAEALGVEIFPGFPASKLLYHEDGSVKGVQTGDMGLDKQGNKKDTFEPGIEIHGKVTVLAEGCRGHLGKEVIQKYALDTGKSSQQYGIGFKEIWKVSPEQHKEGMVMHTAGWPLDHNTYGGSFCYHAENNQIFIGYVIGLDYRNPHLSPYDEFQRFKTHSAISKILKGGKRIAFGARALIEGGLQSLPTMYMPGGLLVGCDAGTLNMPKIKGSHTAMKSGMIAAETINEFLSDNKSLSGYAEKFKQSWVYQELYKARNVKPSFNWGLIPGIVFTGIDQLLFRGHLPFTLKHSHADHETLSPANEIKKIDYPKYDDVLSFDKTSSVYLTGTNHEENQPIHLQLKDTNLPVNYTLGKYDEPAQRYCPVGVYEIQRDKDDLNPQFVINAQNCIHCKTCDIKEPTQNITWVTPEGGGGPSYANM</sequence>
<dbReference type="PROSITE" id="PS51379">
    <property type="entry name" value="4FE4S_FER_2"/>
    <property type="match status" value="1"/>
</dbReference>
<evidence type="ECO:0000256" key="2">
    <source>
        <dbReference type="ARBA" id="ARBA00001974"/>
    </source>
</evidence>
<organism evidence="18">
    <name type="scientific">marine metagenome</name>
    <dbReference type="NCBI Taxonomy" id="408172"/>
    <lineage>
        <taxon>unclassified sequences</taxon>
        <taxon>metagenomes</taxon>
        <taxon>ecological metagenomes</taxon>
    </lineage>
</organism>
<dbReference type="Pfam" id="PF21162">
    <property type="entry name" value="ETFQO_UQ-bd"/>
    <property type="match status" value="1"/>
</dbReference>
<dbReference type="SUPFAM" id="SSF51905">
    <property type="entry name" value="FAD/NAD(P)-binding domain"/>
    <property type="match status" value="1"/>
</dbReference>
<accession>A0A381T0K2</accession>
<dbReference type="Gene3D" id="3.30.70.20">
    <property type="match status" value="1"/>
</dbReference>
<dbReference type="InterPro" id="IPR007859">
    <property type="entry name" value="ETF-QO/FixX_C"/>
</dbReference>
<dbReference type="Pfam" id="PF05187">
    <property type="entry name" value="Fer4_ETF_QO"/>
    <property type="match status" value="1"/>
</dbReference>
<evidence type="ECO:0000256" key="12">
    <source>
        <dbReference type="ARBA" id="ARBA00023004"/>
    </source>
</evidence>
<dbReference type="InterPro" id="IPR036188">
    <property type="entry name" value="FAD/NAD-bd_sf"/>
</dbReference>
<dbReference type="Gene3D" id="3.30.9.90">
    <property type="match status" value="1"/>
</dbReference>
<evidence type="ECO:0000256" key="4">
    <source>
        <dbReference type="ARBA" id="ARBA00012696"/>
    </source>
</evidence>
<evidence type="ECO:0000256" key="3">
    <source>
        <dbReference type="ARBA" id="ARBA00002819"/>
    </source>
</evidence>
<reference evidence="18" key="1">
    <citation type="submission" date="2018-05" db="EMBL/GenBank/DDBJ databases">
        <authorList>
            <person name="Lanie J.A."/>
            <person name="Ng W.-L."/>
            <person name="Kazmierczak K.M."/>
            <person name="Andrzejewski T.M."/>
            <person name="Davidsen T.M."/>
            <person name="Wayne K.J."/>
            <person name="Tettelin H."/>
            <person name="Glass J.I."/>
            <person name="Rusch D."/>
            <person name="Podicherti R."/>
            <person name="Tsui H.-C.T."/>
            <person name="Winkler M.E."/>
        </authorList>
    </citation>
    <scope>NUCLEOTIDE SEQUENCE</scope>
</reference>
<name>A0A381T0K2_9ZZZZ</name>
<keyword evidence="11" id="KW-0560">Oxidoreductase</keyword>
<keyword evidence="6" id="KW-0004">4Fe-4S</keyword>
<dbReference type="FunFam" id="3.30.70.20:FF:000012">
    <property type="entry name" value="Electron transfer flavoprotein-ubiquinone oxidoreductase, mitochondrial"/>
    <property type="match status" value="1"/>
</dbReference>
<dbReference type="EC" id="1.5.5.1" evidence="4"/>
<keyword evidence="9" id="KW-0274">FAD</keyword>
<evidence type="ECO:0000256" key="8">
    <source>
        <dbReference type="ARBA" id="ARBA00022723"/>
    </source>
</evidence>
<evidence type="ECO:0000259" key="17">
    <source>
        <dbReference type="PROSITE" id="PS51379"/>
    </source>
</evidence>
<dbReference type="InterPro" id="IPR049398">
    <property type="entry name" value="ETF-QO/FixC_UQ-bd"/>
</dbReference>
<proteinExistence type="predicted"/>
<evidence type="ECO:0000256" key="6">
    <source>
        <dbReference type="ARBA" id="ARBA00022485"/>
    </source>
</evidence>
<dbReference type="InterPro" id="IPR040156">
    <property type="entry name" value="ETF-QO"/>
</dbReference>
<dbReference type="InterPro" id="IPR017896">
    <property type="entry name" value="4Fe4S_Fe-S-bd"/>
</dbReference>
<comment type="cofactor">
    <cofactor evidence="1">
        <name>[4Fe-4S] cluster</name>
        <dbReference type="ChEBI" id="CHEBI:49883"/>
    </cofactor>
</comment>
<evidence type="ECO:0000256" key="11">
    <source>
        <dbReference type="ARBA" id="ARBA00023002"/>
    </source>
</evidence>
<gene>
    <name evidence="18" type="ORF">METZ01_LOCUS61952</name>
</gene>
<keyword evidence="13" id="KW-0411">Iron-sulfur</keyword>
<keyword evidence="10" id="KW-0249">Electron transport</keyword>
<evidence type="ECO:0000256" key="14">
    <source>
        <dbReference type="ARBA" id="ARBA00023075"/>
    </source>
</evidence>
<evidence type="ECO:0000256" key="5">
    <source>
        <dbReference type="ARBA" id="ARBA00022448"/>
    </source>
</evidence>
<dbReference type="Gene3D" id="3.50.50.60">
    <property type="entry name" value="FAD/NAD(P)-binding domain"/>
    <property type="match status" value="1"/>
</dbReference>
<keyword evidence="5" id="KW-0813">Transport</keyword>